<gene>
    <name evidence="1" type="ORF">SKAU_G00255850</name>
</gene>
<reference evidence="1" key="1">
    <citation type="journal article" date="2023" name="Science">
        <title>Genome structures resolve the early diversification of teleost fishes.</title>
        <authorList>
            <person name="Parey E."/>
            <person name="Louis A."/>
            <person name="Montfort J."/>
            <person name="Bouchez O."/>
            <person name="Roques C."/>
            <person name="Iampietro C."/>
            <person name="Lluch J."/>
            <person name="Castinel A."/>
            <person name="Donnadieu C."/>
            <person name="Desvignes T."/>
            <person name="Floi Bucao C."/>
            <person name="Jouanno E."/>
            <person name="Wen M."/>
            <person name="Mejri S."/>
            <person name="Dirks R."/>
            <person name="Jansen H."/>
            <person name="Henkel C."/>
            <person name="Chen W.J."/>
            <person name="Zahm M."/>
            <person name="Cabau C."/>
            <person name="Klopp C."/>
            <person name="Thompson A.W."/>
            <person name="Robinson-Rechavi M."/>
            <person name="Braasch I."/>
            <person name="Lecointre G."/>
            <person name="Bobe J."/>
            <person name="Postlethwait J.H."/>
            <person name="Berthelot C."/>
            <person name="Roest Crollius H."/>
            <person name="Guiguen Y."/>
        </authorList>
    </citation>
    <scope>NUCLEOTIDE SEQUENCE</scope>
    <source>
        <strain evidence="1">WJC10195</strain>
    </source>
</reference>
<evidence type="ECO:0000313" key="1">
    <source>
        <dbReference type="EMBL" id="KAJ8350455.1"/>
    </source>
</evidence>
<organism evidence="1 2">
    <name type="scientific">Synaphobranchus kaupii</name>
    <name type="common">Kaup's arrowtooth eel</name>
    <dbReference type="NCBI Taxonomy" id="118154"/>
    <lineage>
        <taxon>Eukaryota</taxon>
        <taxon>Metazoa</taxon>
        <taxon>Chordata</taxon>
        <taxon>Craniata</taxon>
        <taxon>Vertebrata</taxon>
        <taxon>Euteleostomi</taxon>
        <taxon>Actinopterygii</taxon>
        <taxon>Neopterygii</taxon>
        <taxon>Teleostei</taxon>
        <taxon>Anguilliformes</taxon>
        <taxon>Synaphobranchidae</taxon>
        <taxon>Synaphobranchus</taxon>
    </lineage>
</organism>
<dbReference type="Proteomes" id="UP001152622">
    <property type="component" value="Chromosome 9"/>
</dbReference>
<accession>A0A9Q1F422</accession>
<evidence type="ECO:0000313" key="2">
    <source>
        <dbReference type="Proteomes" id="UP001152622"/>
    </source>
</evidence>
<name>A0A9Q1F422_SYNKA</name>
<dbReference type="EMBL" id="JAINUF010000009">
    <property type="protein sequence ID" value="KAJ8350455.1"/>
    <property type="molecule type" value="Genomic_DNA"/>
</dbReference>
<comment type="caution">
    <text evidence="1">The sequence shown here is derived from an EMBL/GenBank/DDBJ whole genome shotgun (WGS) entry which is preliminary data.</text>
</comment>
<protein>
    <submittedName>
        <fullName evidence="1">Uncharacterized protein</fullName>
    </submittedName>
</protein>
<proteinExistence type="predicted"/>
<sequence length="77" mass="8797">MLQHRRRKTWTEFGGLWWEMGSPGREKVAGRKTWKPLFNTRLTAGGCVSCFGGAERSVLCWTASADETWHLRPDTEA</sequence>
<dbReference type="AlphaFoldDB" id="A0A9Q1F422"/>
<keyword evidence="2" id="KW-1185">Reference proteome</keyword>